<dbReference type="GO" id="GO:0006974">
    <property type="term" value="P:DNA damage response"/>
    <property type="evidence" value="ECO:0007669"/>
    <property type="project" value="TreeGrafter"/>
</dbReference>
<dbReference type="AlphaFoldDB" id="A0A0G9MR54"/>
<dbReference type="Proteomes" id="UP000053070">
    <property type="component" value="Unassembled WGS sequence"/>
</dbReference>
<dbReference type="PROSITE" id="PS51257">
    <property type="entry name" value="PROKAR_LIPOPROTEIN"/>
    <property type="match status" value="1"/>
</dbReference>
<reference evidence="1 2" key="1">
    <citation type="submission" date="2015-04" db="EMBL/GenBank/DDBJ databases">
        <title>The draft genome sequence of Erythrobacr gangjinensis K7-2.</title>
        <authorList>
            <person name="Zhuang L."/>
            <person name="Liu Y."/>
            <person name="Shao Z."/>
        </authorList>
    </citation>
    <scope>NUCLEOTIDE SEQUENCE [LARGE SCALE GENOMIC DNA]</scope>
    <source>
        <strain evidence="1 2">K7-2</strain>
    </source>
</reference>
<accession>A0A0G9MR54</accession>
<evidence type="ECO:0000313" key="2">
    <source>
        <dbReference type="Proteomes" id="UP000053070"/>
    </source>
</evidence>
<dbReference type="Pfam" id="PF04402">
    <property type="entry name" value="SIMPL"/>
    <property type="match status" value="1"/>
</dbReference>
<organism evidence="1 2">
    <name type="scientific">Aurantiacibacter gangjinensis</name>
    <dbReference type="NCBI Taxonomy" id="502682"/>
    <lineage>
        <taxon>Bacteria</taxon>
        <taxon>Pseudomonadati</taxon>
        <taxon>Pseudomonadota</taxon>
        <taxon>Alphaproteobacteria</taxon>
        <taxon>Sphingomonadales</taxon>
        <taxon>Erythrobacteraceae</taxon>
        <taxon>Aurantiacibacter</taxon>
    </lineage>
</organism>
<comment type="caution">
    <text evidence="1">The sequence shown here is derived from an EMBL/GenBank/DDBJ whole genome shotgun (WGS) entry which is preliminary data.</text>
</comment>
<dbReference type="InterPro" id="IPR007497">
    <property type="entry name" value="SIMPL/DUF541"/>
</dbReference>
<dbReference type="Gene3D" id="3.30.70.2970">
    <property type="entry name" value="Protein of unknown function (DUF541), domain 2"/>
    <property type="match status" value="1"/>
</dbReference>
<dbReference type="InterPro" id="IPR052022">
    <property type="entry name" value="26kDa_periplasmic_antigen"/>
</dbReference>
<dbReference type="EMBL" id="LBHC01000002">
    <property type="protein sequence ID" value="KLE31793.1"/>
    <property type="molecule type" value="Genomic_DNA"/>
</dbReference>
<dbReference type="PATRIC" id="fig|502682.8.peg.2015"/>
<gene>
    <name evidence="1" type="ORF">AAW01_09860</name>
</gene>
<evidence type="ECO:0000313" key="1">
    <source>
        <dbReference type="EMBL" id="KLE31793.1"/>
    </source>
</evidence>
<proteinExistence type="predicted"/>
<dbReference type="PANTHER" id="PTHR34387">
    <property type="entry name" value="SLR1258 PROTEIN"/>
    <property type="match status" value="1"/>
</dbReference>
<name>A0A0G9MR54_9SPHN</name>
<dbReference type="Gene3D" id="3.30.110.170">
    <property type="entry name" value="Protein of unknown function (DUF541), domain 1"/>
    <property type="match status" value="1"/>
</dbReference>
<dbReference type="OrthoDB" id="7468374at2"/>
<dbReference type="STRING" id="502682.BMF35_a0978"/>
<protein>
    <submittedName>
        <fullName evidence="1">Membrane protein</fullName>
    </submittedName>
</protein>
<sequence length="259" mass="26964">MKFGAVMTGALALSACGDTVYDPRGVEKSETLLSVSATGQADTRPDEARFTAGVQNWARDAAAASAETQEDIDEIVAALREMGVAEEDIQTSTVNVQRIDWGDRRGQFQASNTLTVRVRDIDQAGAAVTAVTAVGANIVSGPELRLSDPEAAANSAYANAYAAARARADAYAEAAGMEVSRVLYIRDAGGSQGNRYFQGAQATAVDAAGYRPPPPPVSPPPPVNLQVSPESMQEGGATIMPGQTTSAVTVQVDFALVEQ</sequence>
<dbReference type="PANTHER" id="PTHR34387:SF1">
    <property type="entry name" value="PERIPLASMIC IMMUNOGENIC PROTEIN"/>
    <property type="match status" value="1"/>
</dbReference>
<keyword evidence="2" id="KW-1185">Reference proteome</keyword>